<dbReference type="KEGG" id="sdyn:Mal52_34570"/>
<dbReference type="GO" id="GO:0030497">
    <property type="term" value="P:fatty acid elongation"/>
    <property type="evidence" value="ECO:0007669"/>
    <property type="project" value="TreeGrafter"/>
</dbReference>
<dbReference type="PANTHER" id="PTHR42760">
    <property type="entry name" value="SHORT-CHAIN DEHYDROGENASES/REDUCTASES FAMILY MEMBER"/>
    <property type="match status" value="1"/>
</dbReference>
<dbReference type="EMBL" id="CP036276">
    <property type="protein sequence ID" value="QDU44971.1"/>
    <property type="molecule type" value="Genomic_DNA"/>
</dbReference>
<dbReference type="EC" id="1.1.1.100" evidence="2"/>
<proteinExistence type="inferred from homology"/>
<dbReference type="InterPro" id="IPR002347">
    <property type="entry name" value="SDR_fam"/>
</dbReference>
<dbReference type="GO" id="GO:0004316">
    <property type="term" value="F:3-oxoacyl-[acyl-carrier-protein] reductase (NADPH) activity"/>
    <property type="evidence" value="ECO:0007669"/>
    <property type="project" value="UniProtKB-EC"/>
</dbReference>
<reference evidence="2 3" key="1">
    <citation type="submission" date="2019-02" db="EMBL/GenBank/DDBJ databases">
        <title>Deep-cultivation of Planctomycetes and their phenomic and genomic characterization uncovers novel biology.</title>
        <authorList>
            <person name="Wiegand S."/>
            <person name="Jogler M."/>
            <person name="Boedeker C."/>
            <person name="Pinto D."/>
            <person name="Vollmers J."/>
            <person name="Rivas-Marin E."/>
            <person name="Kohn T."/>
            <person name="Peeters S.H."/>
            <person name="Heuer A."/>
            <person name="Rast P."/>
            <person name="Oberbeckmann S."/>
            <person name="Bunk B."/>
            <person name="Jeske O."/>
            <person name="Meyerdierks A."/>
            <person name="Storesund J.E."/>
            <person name="Kallscheuer N."/>
            <person name="Luecker S."/>
            <person name="Lage O.M."/>
            <person name="Pohl T."/>
            <person name="Merkel B.J."/>
            <person name="Hornburger P."/>
            <person name="Mueller R.-W."/>
            <person name="Bruemmer F."/>
            <person name="Labrenz M."/>
            <person name="Spormann A.M."/>
            <person name="Op den Camp H."/>
            <person name="Overmann J."/>
            <person name="Amann R."/>
            <person name="Jetten M.S.M."/>
            <person name="Mascher T."/>
            <person name="Medema M.H."/>
            <person name="Devos D.P."/>
            <person name="Kaster A.-K."/>
            <person name="Ovreas L."/>
            <person name="Rohde M."/>
            <person name="Galperin M.Y."/>
            <person name="Jogler C."/>
        </authorList>
    </citation>
    <scope>NUCLEOTIDE SEQUENCE [LARGE SCALE GENOMIC DNA]</scope>
    <source>
        <strain evidence="2 3">Mal52</strain>
    </source>
</reference>
<dbReference type="AlphaFoldDB" id="A0A517ZR56"/>
<dbReference type="PRINTS" id="PR00081">
    <property type="entry name" value="GDHRDH"/>
</dbReference>
<comment type="similarity">
    <text evidence="1">Belongs to the short-chain dehydrogenases/reductases (SDR) family.</text>
</comment>
<dbReference type="Pfam" id="PF13561">
    <property type="entry name" value="adh_short_C2"/>
    <property type="match status" value="1"/>
</dbReference>
<evidence type="ECO:0000256" key="1">
    <source>
        <dbReference type="ARBA" id="ARBA00006484"/>
    </source>
</evidence>
<keyword evidence="3" id="KW-1185">Reference proteome</keyword>
<dbReference type="Proteomes" id="UP000319383">
    <property type="component" value="Chromosome"/>
</dbReference>
<gene>
    <name evidence="2" type="primary">fabG_7</name>
    <name evidence="2" type="ORF">Mal52_34570</name>
</gene>
<dbReference type="PANTHER" id="PTHR42760:SF40">
    <property type="entry name" value="3-OXOACYL-[ACYL-CARRIER-PROTEIN] REDUCTASE, CHLOROPLASTIC"/>
    <property type="match status" value="1"/>
</dbReference>
<dbReference type="PRINTS" id="PR00080">
    <property type="entry name" value="SDRFAMILY"/>
</dbReference>
<sequence>MLAFASRRIAIAQDGPIPLPDKNNQPRFDSSLRMELSNMSILDRFSLAGKVALVTAGAGPQFGSSLSEGLAEAGATVITASRSLERNQEFAAKLREKGYDAHGMEFELGDPESTQQLHDQIISQFGKLDVLVNSALQRAGHVGDLKAQNMDVWRKAGEGDLGGLFHICQLFVEDMVRQGGGSIVNISSIYGVVSNDPTLYEGTDMVQPPTYTFVKAGMINFTRYLASYYGKQGVRANCISPGGYFNNQPQSFVDNYTKRVPVGRMLDNEDIKGAVVFLASEASSYITGDNLMVDGGWTCI</sequence>
<dbReference type="InterPro" id="IPR036291">
    <property type="entry name" value="NAD(P)-bd_dom_sf"/>
</dbReference>
<evidence type="ECO:0000313" key="2">
    <source>
        <dbReference type="EMBL" id="QDU44971.1"/>
    </source>
</evidence>
<dbReference type="Gene3D" id="3.40.50.720">
    <property type="entry name" value="NAD(P)-binding Rossmann-like Domain"/>
    <property type="match status" value="1"/>
</dbReference>
<keyword evidence="2" id="KW-0560">Oxidoreductase</keyword>
<name>A0A517ZR56_9PLAN</name>
<dbReference type="SUPFAM" id="SSF51735">
    <property type="entry name" value="NAD(P)-binding Rossmann-fold domains"/>
    <property type="match status" value="1"/>
</dbReference>
<organism evidence="2 3">
    <name type="scientific">Symmachiella dynata</name>
    <dbReference type="NCBI Taxonomy" id="2527995"/>
    <lineage>
        <taxon>Bacteria</taxon>
        <taxon>Pseudomonadati</taxon>
        <taxon>Planctomycetota</taxon>
        <taxon>Planctomycetia</taxon>
        <taxon>Planctomycetales</taxon>
        <taxon>Planctomycetaceae</taxon>
        <taxon>Symmachiella</taxon>
    </lineage>
</organism>
<evidence type="ECO:0000313" key="3">
    <source>
        <dbReference type="Proteomes" id="UP000319383"/>
    </source>
</evidence>
<protein>
    <submittedName>
        <fullName evidence="2">3-oxoacyl-[acyl-carrier-protein] reductase FabG</fullName>
        <ecNumber evidence="2">1.1.1.100</ecNumber>
    </submittedName>
</protein>
<accession>A0A517ZR56</accession>